<sequence>MGSYLSAPQTSPKASRVDHLTRELVERVALFLPDATSFFNILQAVAVHNPTALGNLKPIFELGRSVPLHELWPALCIHTNNADIILPQLSSLLCSFCSVLAFSESLAHPQYDTLVQSVATQLQPTTDIHILDSTFVWWPSTWNMHITRLHVNGYSQHDHSDIIQALPTMAKLTRVCLVDCFQRSPDLIEGFFDCLPQSKITSLDVITTCEPVIVTRSMLRHASKWLESHRVLHFGFGQWDFRVQNDCLHPFFKALATVHDVRIDEFTLSRFIQFGYGTDVECLHLNIYNTLGINVDELVSTCYRHLTALTLQDRNKTMFYRETTWNQALHAVVVHARRLTTLELVEMFLGDADMELFAAALTTSNIQTLIFRGCVGGLAKPKPVVAFDQLGRCLPQCKSLRRLEINCRMMDPAHMESFGLGLANSPVTAFVATKITRTFLTTMAPFLGRSKLQELTLGQRDENVMTFWSSFTLFGHLLANPHLTKLTLRQIGLRNSDAYFLGRSIATHTNLRFLDLARNPLSRDTVASLIQILESRPDPACELNVTGNDERELLPCAAQGIHCVAAFGKKY</sequence>
<reference evidence="1" key="2">
    <citation type="submission" date="2019-06" db="EMBL/GenBank/DDBJ databases">
        <title>Genomics analysis of Aphanomyces spp. identifies a new class of oomycete effector associated with host adaptation.</title>
        <authorList>
            <person name="Gaulin E."/>
        </authorList>
    </citation>
    <scope>NUCLEOTIDE SEQUENCE</scope>
    <source>
        <strain evidence="1">CBS 578.67</strain>
    </source>
</reference>
<evidence type="ECO:0000313" key="1">
    <source>
        <dbReference type="EMBL" id="KAF0717105.1"/>
    </source>
</evidence>
<organism evidence="2 3">
    <name type="scientific">Aphanomyces stellatus</name>
    <dbReference type="NCBI Taxonomy" id="120398"/>
    <lineage>
        <taxon>Eukaryota</taxon>
        <taxon>Sar</taxon>
        <taxon>Stramenopiles</taxon>
        <taxon>Oomycota</taxon>
        <taxon>Saprolegniomycetes</taxon>
        <taxon>Saprolegniales</taxon>
        <taxon>Verrucalvaceae</taxon>
        <taxon>Aphanomyces</taxon>
    </lineage>
</organism>
<name>A0A485K953_9STRA</name>
<dbReference type="AlphaFoldDB" id="A0A485K953"/>
<dbReference type="Proteomes" id="UP000332933">
    <property type="component" value="Unassembled WGS sequence"/>
</dbReference>
<dbReference type="SUPFAM" id="SSF52047">
    <property type="entry name" value="RNI-like"/>
    <property type="match status" value="1"/>
</dbReference>
<accession>A0A485K953</accession>
<proteinExistence type="predicted"/>
<evidence type="ECO:0000313" key="3">
    <source>
        <dbReference type="Proteomes" id="UP000332933"/>
    </source>
</evidence>
<protein>
    <submittedName>
        <fullName evidence="2">Aste57867_2493 protein</fullName>
    </submittedName>
</protein>
<keyword evidence="3" id="KW-1185">Reference proteome</keyword>
<dbReference type="Gene3D" id="3.80.10.10">
    <property type="entry name" value="Ribonuclease Inhibitor"/>
    <property type="match status" value="2"/>
</dbReference>
<dbReference type="OrthoDB" id="120976at2759"/>
<gene>
    <name evidence="2" type="primary">Aste57867_2493</name>
    <name evidence="1" type="ORF">As57867_002486</name>
    <name evidence="2" type="ORF">ASTE57867_2493</name>
</gene>
<dbReference type="InterPro" id="IPR032675">
    <property type="entry name" value="LRR_dom_sf"/>
</dbReference>
<evidence type="ECO:0000313" key="2">
    <source>
        <dbReference type="EMBL" id="VFT79692.1"/>
    </source>
</evidence>
<dbReference type="EMBL" id="VJMH01000303">
    <property type="protein sequence ID" value="KAF0717105.1"/>
    <property type="molecule type" value="Genomic_DNA"/>
</dbReference>
<reference evidence="2 3" key="1">
    <citation type="submission" date="2019-03" db="EMBL/GenBank/DDBJ databases">
        <authorList>
            <person name="Gaulin E."/>
            <person name="Dumas B."/>
        </authorList>
    </citation>
    <scope>NUCLEOTIDE SEQUENCE [LARGE SCALE GENOMIC DNA]</scope>
    <source>
        <strain evidence="2">CBS 568.67</strain>
    </source>
</reference>
<dbReference type="EMBL" id="CAADRA010000303">
    <property type="protein sequence ID" value="VFT79692.1"/>
    <property type="molecule type" value="Genomic_DNA"/>
</dbReference>